<dbReference type="CDD" id="cd01639">
    <property type="entry name" value="IMPase"/>
    <property type="match status" value="1"/>
</dbReference>
<dbReference type="Pfam" id="PF00459">
    <property type="entry name" value="Inositol_P"/>
    <property type="match status" value="1"/>
</dbReference>
<proteinExistence type="inferred from homology"/>
<dbReference type="PANTHER" id="PTHR20854:SF4">
    <property type="entry name" value="INOSITOL-1-MONOPHOSPHATASE-RELATED"/>
    <property type="match status" value="1"/>
</dbReference>
<evidence type="ECO:0000313" key="9">
    <source>
        <dbReference type="Proteomes" id="UP000831775"/>
    </source>
</evidence>
<comment type="catalytic activity">
    <reaction evidence="1 7">
        <text>a myo-inositol phosphate + H2O = myo-inositol + phosphate</text>
        <dbReference type="Rhea" id="RHEA:24056"/>
        <dbReference type="ChEBI" id="CHEBI:15377"/>
        <dbReference type="ChEBI" id="CHEBI:17268"/>
        <dbReference type="ChEBI" id="CHEBI:43474"/>
        <dbReference type="ChEBI" id="CHEBI:84139"/>
        <dbReference type="EC" id="3.1.3.25"/>
    </reaction>
</comment>
<dbReference type="InterPro" id="IPR020583">
    <property type="entry name" value="Inositol_monoP_metal-BS"/>
</dbReference>
<evidence type="ECO:0000256" key="6">
    <source>
        <dbReference type="ARBA" id="ARBA00022842"/>
    </source>
</evidence>
<dbReference type="PRINTS" id="PR00377">
    <property type="entry name" value="IMPHPHTASES"/>
</dbReference>
<keyword evidence="5 7" id="KW-0378">Hydrolase</keyword>
<dbReference type="EC" id="3.1.3.25" evidence="7"/>
<keyword evidence="6 7" id="KW-0460">Magnesium</keyword>
<evidence type="ECO:0000256" key="3">
    <source>
        <dbReference type="ARBA" id="ARBA00009759"/>
    </source>
</evidence>
<evidence type="ECO:0000313" key="8">
    <source>
        <dbReference type="EMBL" id="UOQ60434.1"/>
    </source>
</evidence>
<dbReference type="Gene3D" id="3.40.190.80">
    <property type="match status" value="1"/>
</dbReference>
<dbReference type="InterPro" id="IPR000760">
    <property type="entry name" value="Inositol_monophosphatase-like"/>
</dbReference>
<evidence type="ECO:0000256" key="1">
    <source>
        <dbReference type="ARBA" id="ARBA00001033"/>
    </source>
</evidence>
<dbReference type="RefSeq" id="WP_244686062.1">
    <property type="nucleotide sequence ID" value="NZ_CP095043.1"/>
</dbReference>
<protein>
    <recommendedName>
        <fullName evidence="7">Inositol-1-monophosphatase</fullName>
        <ecNumber evidence="7">3.1.3.25</ecNumber>
    </recommendedName>
</protein>
<accession>A0ABY4FWC6</accession>
<dbReference type="Gene3D" id="3.30.540.10">
    <property type="entry name" value="Fructose-1,6-Bisphosphatase, subunit A, domain 1"/>
    <property type="match status" value="1"/>
</dbReference>
<keyword evidence="4 7" id="KW-0479">Metal-binding</keyword>
<reference evidence="8 9" key="1">
    <citation type="submission" date="2022-04" db="EMBL/GenBank/DDBJ databases">
        <title>Leucobacter sp. isolated from rhizosphere of onion.</title>
        <authorList>
            <person name="Won M."/>
            <person name="Lee C.-M."/>
            <person name="Woen H.-Y."/>
            <person name="Kwon S.-W."/>
        </authorList>
    </citation>
    <scope>NUCLEOTIDE SEQUENCE [LARGE SCALE GENOMIC DNA]</scope>
    <source>
        <strain evidence="8 9">H25R-14</strain>
    </source>
</reference>
<dbReference type="InterPro" id="IPR033942">
    <property type="entry name" value="IMPase"/>
</dbReference>
<organism evidence="8 9">
    <name type="scientific">Leucobacter rhizosphaerae</name>
    <dbReference type="NCBI Taxonomy" id="2932245"/>
    <lineage>
        <taxon>Bacteria</taxon>
        <taxon>Bacillati</taxon>
        <taxon>Actinomycetota</taxon>
        <taxon>Actinomycetes</taxon>
        <taxon>Micrococcales</taxon>
        <taxon>Microbacteriaceae</taxon>
        <taxon>Leucobacter</taxon>
    </lineage>
</organism>
<gene>
    <name evidence="8" type="ORF">MUN76_00135</name>
</gene>
<dbReference type="PROSITE" id="PS00629">
    <property type="entry name" value="IMP_1"/>
    <property type="match status" value="1"/>
</dbReference>
<sequence length="274" mass="29246">MSTDTHTSPQQLAALAQTIARTAGARILELRAAGVTVAATKSSIVDMVTEADRACEQLIVEALREARPDDGILGEEGTGIEGTSGITWVLDPIDGTTNYLYDLPAYAVSIAATVEDPTAFADGRRGIAAAVYSPRSDEMFDAWQGGGARRNGEPIRISGNLDLATSLIGTGFGYTVERKLEQLELLQRVLPRVRDIRRIGSAAYDLCMTAAGRLDAFYEKGLQPWDYAGAALIAVEAGAEIVGLDEATPPGEPLMFVGHPEIVRTLRDVVLGRE</sequence>
<comment type="cofactor">
    <cofactor evidence="2 7">
        <name>Mg(2+)</name>
        <dbReference type="ChEBI" id="CHEBI:18420"/>
    </cofactor>
</comment>
<comment type="similarity">
    <text evidence="3 7">Belongs to the inositol monophosphatase superfamily.</text>
</comment>
<dbReference type="InterPro" id="IPR020550">
    <property type="entry name" value="Inositol_monophosphatase_CS"/>
</dbReference>
<dbReference type="EMBL" id="CP095043">
    <property type="protein sequence ID" value="UOQ60434.1"/>
    <property type="molecule type" value="Genomic_DNA"/>
</dbReference>
<evidence type="ECO:0000256" key="4">
    <source>
        <dbReference type="ARBA" id="ARBA00022723"/>
    </source>
</evidence>
<evidence type="ECO:0000256" key="2">
    <source>
        <dbReference type="ARBA" id="ARBA00001946"/>
    </source>
</evidence>
<evidence type="ECO:0000256" key="5">
    <source>
        <dbReference type="ARBA" id="ARBA00022801"/>
    </source>
</evidence>
<evidence type="ECO:0000256" key="7">
    <source>
        <dbReference type="RuleBase" id="RU364068"/>
    </source>
</evidence>
<name>A0ABY4FWC6_9MICO</name>
<dbReference type="PANTHER" id="PTHR20854">
    <property type="entry name" value="INOSITOL MONOPHOSPHATASE"/>
    <property type="match status" value="1"/>
</dbReference>
<dbReference type="SUPFAM" id="SSF56655">
    <property type="entry name" value="Carbohydrate phosphatase"/>
    <property type="match status" value="1"/>
</dbReference>
<dbReference type="PROSITE" id="PS00630">
    <property type="entry name" value="IMP_2"/>
    <property type="match status" value="1"/>
</dbReference>
<keyword evidence="9" id="KW-1185">Reference proteome</keyword>
<dbReference type="Proteomes" id="UP000831775">
    <property type="component" value="Chromosome"/>
</dbReference>